<dbReference type="InterPro" id="IPR050091">
    <property type="entry name" value="PKS_NRPS_Biosynth_Enz"/>
</dbReference>
<dbReference type="EMBL" id="LJGW01000448">
    <property type="protein sequence ID" value="OEV07993.1"/>
    <property type="molecule type" value="Genomic_DNA"/>
</dbReference>
<protein>
    <recommendedName>
        <fullName evidence="3">Malonyl-CoA:ACP transacylase (MAT) domain-containing protein</fullName>
    </recommendedName>
</protein>
<evidence type="ECO:0000256" key="1">
    <source>
        <dbReference type="ARBA" id="ARBA00022679"/>
    </source>
</evidence>
<keyword evidence="5" id="KW-1185">Reference proteome</keyword>
<dbReference type="Pfam" id="PF00698">
    <property type="entry name" value="Acyl_transf_1"/>
    <property type="match status" value="1"/>
</dbReference>
<feature type="domain" description="Malonyl-CoA:ACP transacylase (MAT)" evidence="3">
    <location>
        <begin position="1"/>
        <end position="71"/>
    </location>
</feature>
<organism evidence="4 5">
    <name type="scientific">Streptomyces nanshensis</name>
    <dbReference type="NCBI Taxonomy" id="518642"/>
    <lineage>
        <taxon>Bacteria</taxon>
        <taxon>Bacillati</taxon>
        <taxon>Actinomycetota</taxon>
        <taxon>Actinomycetes</taxon>
        <taxon>Kitasatosporales</taxon>
        <taxon>Streptomycetaceae</taxon>
        <taxon>Streptomyces</taxon>
    </lineage>
</organism>
<dbReference type="Proteomes" id="UP000176005">
    <property type="component" value="Unassembled WGS sequence"/>
</dbReference>
<feature type="non-terminal residue" evidence="4">
    <location>
        <position position="73"/>
    </location>
</feature>
<evidence type="ECO:0000313" key="5">
    <source>
        <dbReference type="Proteomes" id="UP000176005"/>
    </source>
</evidence>
<evidence type="ECO:0000259" key="3">
    <source>
        <dbReference type="Pfam" id="PF00698"/>
    </source>
</evidence>
<evidence type="ECO:0000256" key="2">
    <source>
        <dbReference type="ARBA" id="ARBA00023268"/>
    </source>
</evidence>
<keyword evidence="1" id="KW-0808">Transferase</keyword>
<comment type="caution">
    <text evidence="4">The sequence shown here is derived from an EMBL/GenBank/DDBJ whole genome shotgun (WGS) entry which is preliminary data.</text>
</comment>
<dbReference type="PANTHER" id="PTHR43775:SF51">
    <property type="entry name" value="INACTIVE PHENOLPHTHIOCEROL SYNTHESIS POLYKETIDE SYNTHASE TYPE I PKS1-RELATED"/>
    <property type="match status" value="1"/>
</dbReference>
<feature type="non-terminal residue" evidence="4">
    <location>
        <position position="1"/>
    </location>
</feature>
<dbReference type="GO" id="GO:0004312">
    <property type="term" value="F:fatty acid synthase activity"/>
    <property type="evidence" value="ECO:0007669"/>
    <property type="project" value="TreeGrafter"/>
</dbReference>
<accession>A0A1E7KVY7</accession>
<sequence>PALFAVEVALFRLVASWGIEPDYLAGHSIGEVAAAHVAGVFSLEDACRLVSARARLMEALPGGGAMVAVEAAE</sequence>
<proteinExistence type="predicted"/>
<dbReference type="SUPFAM" id="SSF52151">
    <property type="entry name" value="FabD/lysophospholipase-like"/>
    <property type="match status" value="1"/>
</dbReference>
<dbReference type="PANTHER" id="PTHR43775">
    <property type="entry name" value="FATTY ACID SYNTHASE"/>
    <property type="match status" value="1"/>
</dbReference>
<gene>
    <name evidence="4" type="ORF">AN218_28090</name>
</gene>
<dbReference type="Gene3D" id="3.40.366.10">
    <property type="entry name" value="Malonyl-Coenzyme A Acyl Carrier Protein, domain 2"/>
    <property type="match status" value="1"/>
</dbReference>
<dbReference type="GO" id="GO:0006633">
    <property type="term" value="P:fatty acid biosynthetic process"/>
    <property type="evidence" value="ECO:0007669"/>
    <property type="project" value="TreeGrafter"/>
</dbReference>
<dbReference type="InterPro" id="IPR014043">
    <property type="entry name" value="Acyl_transferase_dom"/>
</dbReference>
<evidence type="ECO:0000313" key="4">
    <source>
        <dbReference type="EMBL" id="OEV07993.1"/>
    </source>
</evidence>
<dbReference type="RefSeq" id="WP_141747713.1">
    <property type="nucleotide sequence ID" value="NZ_LJGW01000448.1"/>
</dbReference>
<dbReference type="InterPro" id="IPR001227">
    <property type="entry name" value="Ac_transferase_dom_sf"/>
</dbReference>
<keyword evidence="2" id="KW-0511">Multifunctional enzyme</keyword>
<name>A0A1E7KVY7_9ACTN</name>
<dbReference type="AlphaFoldDB" id="A0A1E7KVY7"/>
<dbReference type="InterPro" id="IPR016035">
    <property type="entry name" value="Acyl_Trfase/lysoPLipase"/>
</dbReference>
<reference evidence="4 5" key="1">
    <citation type="journal article" date="2016" name="Front. Microbiol.">
        <title>Comparative Genomics Analysis of Streptomyces Species Reveals Their Adaptation to the Marine Environment and Their Diversity at the Genomic Level.</title>
        <authorList>
            <person name="Tian X."/>
            <person name="Zhang Z."/>
            <person name="Yang T."/>
            <person name="Chen M."/>
            <person name="Li J."/>
            <person name="Chen F."/>
            <person name="Yang J."/>
            <person name="Li W."/>
            <person name="Zhang B."/>
            <person name="Zhang Z."/>
            <person name="Wu J."/>
            <person name="Zhang C."/>
            <person name="Long L."/>
            <person name="Xiao J."/>
        </authorList>
    </citation>
    <scope>NUCLEOTIDE SEQUENCE [LARGE SCALE GENOMIC DNA]</scope>
    <source>
        <strain evidence="4 5">SCSIO 10429</strain>
    </source>
</reference>